<reference evidence="2" key="1">
    <citation type="journal article" date="2021" name="Open Biol.">
        <title>Shared evolutionary footprints suggest mitochondrial oxidative damage underlies multiple complex I losses in fungi.</title>
        <authorList>
            <person name="Schikora-Tamarit M.A."/>
            <person name="Marcet-Houben M."/>
            <person name="Nosek J."/>
            <person name="Gabaldon T."/>
        </authorList>
    </citation>
    <scope>NUCLEOTIDE SEQUENCE</scope>
    <source>
        <strain evidence="2">CBS2887</strain>
    </source>
</reference>
<evidence type="ECO:0008006" key="4">
    <source>
        <dbReference type="Google" id="ProtNLM"/>
    </source>
</evidence>
<proteinExistence type="predicted"/>
<dbReference type="EMBL" id="JAEUBG010001492">
    <property type="protein sequence ID" value="KAH3686261.1"/>
    <property type="molecule type" value="Genomic_DNA"/>
</dbReference>
<feature type="compositionally biased region" description="Basic residues" evidence="1">
    <location>
        <begin position="33"/>
        <end position="42"/>
    </location>
</feature>
<dbReference type="Proteomes" id="UP000774326">
    <property type="component" value="Unassembled WGS sequence"/>
</dbReference>
<comment type="caution">
    <text evidence="2">The sequence shown here is derived from an EMBL/GenBank/DDBJ whole genome shotgun (WGS) entry which is preliminary data.</text>
</comment>
<feature type="region of interest" description="Disordered" evidence="1">
    <location>
        <begin position="396"/>
        <end position="420"/>
    </location>
</feature>
<name>A0A9P8Q962_WICPI</name>
<dbReference type="OrthoDB" id="992776at2759"/>
<feature type="compositionally biased region" description="Polar residues" evidence="1">
    <location>
        <begin position="297"/>
        <end position="311"/>
    </location>
</feature>
<feature type="compositionally biased region" description="Low complexity" evidence="1">
    <location>
        <begin position="57"/>
        <end position="72"/>
    </location>
</feature>
<dbReference type="AlphaFoldDB" id="A0A9P8Q962"/>
<accession>A0A9P8Q962</accession>
<evidence type="ECO:0000256" key="1">
    <source>
        <dbReference type="SAM" id="MobiDB-lite"/>
    </source>
</evidence>
<protein>
    <recommendedName>
        <fullName evidence="4">UspA domain-containing protein</fullName>
    </recommendedName>
</protein>
<reference evidence="2" key="2">
    <citation type="submission" date="2021-01" db="EMBL/GenBank/DDBJ databases">
        <authorList>
            <person name="Schikora-Tamarit M.A."/>
        </authorList>
    </citation>
    <scope>NUCLEOTIDE SEQUENCE</scope>
    <source>
        <strain evidence="2">CBS2887</strain>
    </source>
</reference>
<feature type="compositionally biased region" description="Polar residues" evidence="1">
    <location>
        <begin position="46"/>
        <end position="56"/>
    </location>
</feature>
<sequence length="451" mass="50761">MSDHQTKHVDTELSLETEENTKSNTKISNRGNSIRRRSRSRTGTRTALSPSATSPQRVSLSLNRLRSRSSGRSTDRFGSKKSTSTFEREKSNWNLSIYKIDPSSRFVAKPAHFEDENEINDDEWENQEESDEEHISQDVDGELYYDVHNIRLPNFGKSINDMYRMSSSAAVRADQDEQNVYNNTNNTTMEITRGEMQVVEEPYISVTTPITLTQKPLPPNHHDNRQYSEVKKYLMVVDTSEESQGSINYVLGAVVKSGDVLYLVHCTDPNDTSPLPASSSLMLSHTMSMTDALLTPAKQQTSEPTSTTAPSNPKLELHKRTVNHLVNYITDTITRHPLNRQYNPVSLTAGTAPFTLTIVIQSLTSLYPKLTFDNLCKFLKPELFIAHYKFIGKTKKSSRATSPGYNENSKISGSGETNKPLLDQFMPDSPLLVLIRRRRADTAITTSTSRG</sequence>
<feature type="compositionally biased region" description="Polar residues" evidence="1">
    <location>
        <begin position="399"/>
        <end position="417"/>
    </location>
</feature>
<evidence type="ECO:0000313" key="3">
    <source>
        <dbReference type="Proteomes" id="UP000774326"/>
    </source>
</evidence>
<feature type="compositionally biased region" description="Basic and acidic residues" evidence="1">
    <location>
        <begin position="1"/>
        <end position="11"/>
    </location>
</feature>
<feature type="compositionally biased region" description="Acidic residues" evidence="1">
    <location>
        <begin position="115"/>
        <end position="132"/>
    </location>
</feature>
<feature type="region of interest" description="Disordered" evidence="1">
    <location>
        <begin position="1"/>
        <end position="85"/>
    </location>
</feature>
<gene>
    <name evidence="2" type="ORF">WICPIJ_002758</name>
</gene>
<feature type="region of interest" description="Disordered" evidence="1">
    <location>
        <begin position="115"/>
        <end position="135"/>
    </location>
</feature>
<keyword evidence="3" id="KW-1185">Reference proteome</keyword>
<evidence type="ECO:0000313" key="2">
    <source>
        <dbReference type="EMBL" id="KAH3686261.1"/>
    </source>
</evidence>
<organism evidence="2 3">
    <name type="scientific">Wickerhamomyces pijperi</name>
    <name type="common">Yeast</name>
    <name type="synonym">Pichia pijperi</name>
    <dbReference type="NCBI Taxonomy" id="599730"/>
    <lineage>
        <taxon>Eukaryota</taxon>
        <taxon>Fungi</taxon>
        <taxon>Dikarya</taxon>
        <taxon>Ascomycota</taxon>
        <taxon>Saccharomycotina</taxon>
        <taxon>Saccharomycetes</taxon>
        <taxon>Phaffomycetales</taxon>
        <taxon>Wickerhamomycetaceae</taxon>
        <taxon>Wickerhamomyces</taxon>
    </lineage>
</organism>
<feature type="region of interest" description="Disordered" evidence="1">
    <location>
        <begin position="296"/>
        <end position="315"/>
    </location>
</feature>